<proteinExistence type="predicted"/>
<keyword evidence="2" id="KW-1185">Reference proteome</keyword>
<comment type="caution">
    <text evidence="1">The sequence shown here is derived from an EMBL/GenBank/DDBJ whole genome shotgun (WGS) entry which is preliminary data.</text>
</comment>
<evidence type="ECO:0000313" key="1">
    <source>
        <dbReference type="EMBL" id="MBP2257587.1"/>
    </source>
</evidence>
<dbReference type="Proteomes" id="UP001519294">
    <property type="component" value="Unassembled WGS sequence"/>
</dbReference>
<evidence type="ECO:0000313" key="2">
    <source>
        <dbReference type="Proteomes" id="UP001519294"/>
    </source>
</evidence>
<dbReference type="Gene3D" id="1.10.10.10">
    <property type="entry name" value="Winged helix-like DNA-binding domain superfamily/Winged helix DNA-binding domain"/>
    <property type="match status" value="1"/>
</dbReference>
<dbReference type="InterPro" id="IPR036388">
    <property type="entry name" value="WH-like_DNA-bd_sf"/>
</dbReference>
<dbReference type="InterPro" id="IPR009057">
    <property type="entry name" value="Homeodomain-like_sf"/>
</dbReference>
<dbReference type="EMBL" id="JAGIKX010000010">
    <property type="protein sequence ID" value="MBP2257587.1"/>
    <property type="molecule type" value="Genomic_DNA"/>
</dbReference>
<dbReference type="Pfam" id="PF13384">
    <property type="entry name" value="HTH_23"/>
    <property type="match status" value="1"/>
</dbReference>
<protein>
    <submittedName>
        <fullName evidence="1">Transposase</fullName>
    </submittedName>
</protein>
<organism evidence="1 2">
    <name type="scientific">Virgibacillus alimentarius</name>
    <dbReference type="NCBI Taxonomy" id="698769"/>
    <lineage>
        <taxon>Bacteria</taxon>
        <taxon>Bacillati</taxon>
        <taxon>Bacillota</taxon>
        <taxon>Bacilli</taxon>
        <taxon>Bacillales</taxon>
        <taxon>Bacillaceae</taxon>
        <taxon>Virgibacillus</taxon>
    </lineage>
</organism>
<sequence length="146" mass="17652">MITLKIKQKIIQLYLEGLSERKIAKRTKKTRNTVRKYIKQFKQSRQEDVQDLPITEEVLRPPTYKKRNGKQKALTEEIKAKLRSYIKENQWKKEHYMSKQQMKMTDMHEKLLDDGHKISYTTERNFVNKETSKIKSILFSDFHFTL</sequence>
<accession>A0ABS4SB37</accession>
<reference evidence="1 2" key="1">
    <citation type="submission" date="2021-03" db="EMBL/GenBank/DDBJ databases">
        <title>Genomic Encyclopedia of Type Strains, Phase IV (KMG-IV): sequencing the most valuable type-strain genomes for metagenomic binning, comparative biology and taxonomic classification.</title>
        <authorList>
            <person name="Goeker M."/>
        </authorList>
    </citation>
    <scope>NUCLEOTIDE SEQUENCE [LARGE SCALE GENOMIC DNA]</scope>
    <source>
        <strain evidence="1 2">DSM 25790</strain>
    </source>
</reference>
<gene>
    <name evidence="1" type="ORF">J2Z81_001535</name>
</gene>
<name>A0ABS4SB37_9BACI</name>
<dbReference type="RefSeq" id="WP_029270950.1">
    <property type="nucleotide sequence ID" value="NZ_JAGIKX010000010.1"/>
</dbReference>
<dbReference type="SUPFAM" id="SSF46689">
    <property type="entry name" value="Homeodomain-like"/>
    <property type="match status" value="1"/>
</dbReference>